<feature type="compositionally biased region" description="Polar residues" evidence="1">
    <location>
        <begin position="1"/>
        <end position="13"/>
    </location>
</feature>
<dbReference type="OrthoDB" id="421226at2759"/>
<dbReference type="InterPro" id="IPR032675">
    <property type="entry name" value="LRR_dom_sf"/>
</dbReference>
<gene>
    <name evidence="3" type="ORF">AMATHDRAFT_187532</name>
</gene>
<dbReference type="GO" id="GO:0031146">
    <property type="term" value="P:SCF-dependent proteasomal ubiquitin-dependent protein catabolic process"/>
    <property type="evidence" value="ECO:0007669"/>
    <property type="project" value="TreeGrafter"/>
</dbReference>
<feature type="compositionally biased region" description="Basic and acidic residues" evidence="1">
    <location>
        <begin position="37"/>
        <end position="53"/>
    </location>
</feature>
<dbReference type="Gene3D" id="3.80.10.10">
    <property type="entry name" value="Ribonuclease Inhibitor"/>
    <property type="match status" value="2"/>
</dbReference>
<reference evidence="3 4" key="1">
    <citation type="submission" date="2014-02" db="EMBL/GenBank/DDBJ databases">
        <title>Transposable element dynamics among asymbiotic and ectomycorrhizal Amanita fungi.</title>
        <authorList>
            <consortium name="DOE Joint Genome Institute"/>
            <person name="Hess J."/>
            <person name="Skrede I."/>
            <person name="Wolfe B."/>
            <person name="LaButti K."/>
            <person name="Ohm R.A."/>
            <person name="Grigoriev I.V."/>
            <person name="Pringle A."/>
        </authorList>
    </citation>
    <scope>NUCLEOTIDE SEQUENCE [LARGE SCALE GENOMIC DNA]</scope>
    <source>
        <strain evidence="3 4">SKay4041</strain>
    </source>
</reference>
<dbReference type="EMBL" id="KZ301973">
    <property type="protein sequence ID" value="PFH53518.1"/>
    <property type="molecule type" value="Genomic_DNA"/>
</dbReference>
<keyword evidence="4" id="KW-1185">Reference proteome</keyword>
<feature type="region of interest" description="Disordered" evidence="1">
    <location>
        <begin position="1"/>
        <end position="87"/>
    </location>
</feature>
<dbReference type="InterPro" id="IPR006553">
    <property type="entry name" value="Leu-rich_rpt_Cys-con_subtyp"/>
</dbReference>
<feature type="compositionally biased region" description="Low complexity" evidence="1">
    <location>
        <begin position="70"/>
        <end position="81"/>
    </location>
</feature>
<organism evidence="3 4">
    <name type="scientific">Amanita thiersii Skay4041</name>
    <dbReference type="NCBI Taxonomy" id="703135"/>
    <lineage>
        <taxon>Eukaryota</taxon>
        <taxon>Fungi</taxon>
        <taxon>Dikarya</taxon>
        <taxon>Basidiomycota</taxon>
        <taxon>Agaricomycotina</taxon>
        <taxon>Agaricomycetes</taxon>
        <taxon>Agaricomycetidae</taxon>
        <taxon>Agaricales</taxon>
        <taxon>Pluteineae</taxon>
        <taxon>Amanitaceae</taxon>
        <taxon>Amanita</taxon>
    </lineage>
</organism>
<accession>A0A2A9NTU5</accession>
<feature type="compositionally biased region" description="Acidic residues" evidence="1">
    <location>
        <begin position="54"/>
        <end position="64"/>
    </location>
</feature>
<name>A0A2A9NTU5_9AGAR</name>
<dbReference type="STRING" id="703135.A0A2A9NTU5"/>
<dbReference type="SUPFAM" id="SSF52047">
    <property type="entry name" value="RNI-like"/>
    <property type="match status" value="2"/>
</dbReference>
<dbReference type="GO" id="GO:0019005">
    <property type="term" value="C:SCF ubiquitin ligase complex"/>
    <property type="evidence" value="ECO:0007669"/>
    <property type="project" value="TreeGrafter"/>
</dbReference>
<proteinExistence type="predicted"/>
<protein>
    <recommendedName>
        <fullName evidence="2">DNA repair protein rhp7 treble clef domain-containing protein</fullName>
    </recommendedName>
</protein>
<evidence type="ECO:0000313" key="3">
    <source>
        <dbReference type="EMBL" id="PFH53518.1"/>
    </source>
</evidence>
<feature type="domain" description="DNA repair protein rhp7 treble clef" evidence="2">
    <location>
        <begin position="85"/>
        <end position="123"/>
    </location>
</feature>
<evidence type="ECO:0000313" key="4">
    <source>
        <dbReference type="Proteomes" id="UP000242287"/>
    </source>
</evidence>
<dbReference type="Pfam" id="PF23550">
    <property type="entry name" value="zf_Tbcl_Rhp7"/>
    <property type="match status" value="1"/>
</dbReference>
<dbReference type="PANTHER" id="PTHR13318">
    <property type="entry name" value="PARTNER OF PAIRED, ISOFORM B-RELATED"/>
    <property type="match status" value="1"/>
</dbReference>
<sequence length="624" mass="69930">MRNQIPRNPTSGRVSDELDESDYEEPPVTKRRRQTKREKEIAKFKEKKRLGTKDDEDDNDDDNDNYTALSKSTWTSQGSSSRPVPGSFQSCAQCEKQFTVTKYTVAASLGRGFLCHQCAKASGADPFKKPSMPKKRKAPAEKRNIQSFEEKRFPSLVSICIKIVTKHIEDVEALGDIGAVNMEAIAKALAKNRCLTPDNAHLFFSVENVNLVLYDCTKLTTPVLESLSMLNPNLNSLRLDFCGHLDTQTFMTMSNHLPHLKRIELLGPFLVRSEAWIHFFTSHPQLEGFLVTQCSRFDLECVRCLFNECKQLEDLRLREMKIDDDWLLEIAGTNQNFDRDMNEGISNKIDVVRKLKCLDLSSPASTCSEGALIKLLRKLGPRLEALNLSGHDSITDEFIEDGLGKWMGRLERLCLSACPEITDRAVSRLFNSWAGTDDITADEPVINPDSEDDIDDAMDGVNGPVRSWNRVPRNRALQDRLRLPSLLDRDEAPCMNRPLVSIELGRNSSLGTRSLLSIIRHSGSHLEILDMNGWKDVTVEALQEIGKHALQLKKLDVGWCRALDDFILASWIGIGITVEGSDAKVDGGCLKLTEIKVWGCNRVTGKFSKRGGVNIHGIESLVAV</sequence>
<evidence type="ECO:0000259" key="2">
    <source>
        <dbReference type="Pfam" id="PF23550"/>
    </source>
</evidence>
<dbReference type="PANTHER" id="PTHR13318:SF190">
    <property type="entry name" value="PARTNER OF PAIRED, ISOFORM B"/>
    <property type="match status" value="1"/>
</dbReference>
<evidence type="ECO:0000256" key="1">
    <source>
        <dbReference type="SAM" id="MobiDB-lite"/>
    </source>
</evidence>
<dbReference type="Proteomes" id="UP000242287">
    <property type="component" value="Unassembled WGS sequence"/>
</dbReference>
<dbReference type="SMART" id="SM00367">
    <property type="entry name" value="LRR_CC"/>
    <property type="match status" value="6"/>
</dbReference>
<dbReference type="AlphaFoldDB" id="A0A2A9NTU5"/>
<dbReference type="InterPro" id="IPR056451">
    <property type="entry name" value="Znf_Tbcl_Rhp7"/>
</dbReference>